<dbReference type="EC" id="2.4.-.-" evidence="2"/>
<dbReference type="PANTHER" id="PTHR43685">
    <property type="entry name" value="GLYCOSYLTRANSFERASE"/>
    <property type="match status" value="1"/>
</dbReference>
<dbReference type="PANTHER" id="PTHR43685:SF2">
    <property type="entry name" value="GLYCOSYLTRANSFERASE 2-LIKE DOMAIN-CONTAINING PROTEIN"/>
    <property type="match status" value="1"/>
</dbReference>
<accession>A0ABT0BHQ6</accession>
<feature type="domain" description="Glycosyltransferase 2-like" evidence="1">
    <location>
        <begin position="28"/>
        <end position="129"/>
    </location>
</feature>
<organism evidence="2 3">
    <name type="scientific">Novosphingobium organovorum</name>
    <dbReference type="NCBI Taxonomy" id="2930092"/>
    <lineage>
        <taxon>Bacteria</taxon>
        <taxon>Pseudomonadati</taxon>
        <taxon>Pseudomonadota</taxon>
        <taxon>Alphaproteobacteria</taxon>
        <taxon>Sphingomonadales</taxon>
        <taxon>Sphingomonadaceae</taxon>
        <taxon>Novosphingobium</taxon>
    </lineage>
</organism>
<dbReference type="RefSeq" id="WP_244023591.1">
    <property type="nucleotide sequence ID" value="NZ_JALHLF010000119.1"/>
</dbReference>
<dbReference type="InterPro" id="IPR029044">
    <property type="entry name" value="Nucleotide-diphossugar_trans"/>
</dbReference>
<name>A0ABT0BHQ6_9SPHN</name>
<sequence length="351" mass="38203">MDINPIPFRPVAAATMPALASAPAPLVSVVMPVYNVERFVGEAIASVLAQSLSDFELIIVDDGSKDHSIAICKSFDDPRIRIVGQANRGLAGARNTGIAMARGTFVALLDSDDRWDRDKLLLHVIHLNSSADVDVSYSGSRLIDENGAVLRIAMRPQLAGVSPADILMRNPVGNGSAPVLRRAALDRVAFAHPQEADRRCWFDESFRQSEDIEMWLRMALRHDCRFEGIAGLLTDYRIVGGGLSARIPQQYEAWSRAMSGLYGDAPGFMDRYLPKARAFQLRYLSRRAVQLGDGAFALALLADALRSAPVMAFKEPGKTLQTLAGALATRLLPDALMRRVRTAFTGQGAVA</sequence>
<dbReference type="InterPro" id="IPR001173">
    <property type="entry name" value="Glyco_trans_2-like"/>
</dbReference>
<dbReference type="Pfam" id="PF00535">
    <property type="entry name" value="Glycos_transf_2"/>
    <property type="match status" value="1"/>
</dbReference>
<keyword evidence="3" id="KW-1185">Reference proteome</keyword>
<evidence type="ECO:0000313" key="3">
    <source>
        <dbReference type="Proteomes" id="UP001162881"/>
    </source>
</evidence>
<dbReference type="GO" id="GO:0016757">
    <property type="term" value="F:glycosyltransferase activity"/>
    <property type="evidence" value="ECO:0007669"/>
    <property type="project" value="UniProtKB-KW"/>
</dbReference>
<evidence type="ECO:0000259" key="1">
    <source>
        <dbReference type="Pfam" id="PF00535"/>
    </source>
</evidence>
<evidence type="ECO:0000313" key="2">
    <source>
        <dbReference type="EMBL" id="MCJ2184597.1"/>
    </source>
</evidence>
<keyword evidence="2" id="KW-0808">Transferase</keyword>
<dbReference type="Gene3D" id="3.90.550.10">
    <property type="entry name" value="Spore Coat Polysaccharide Biosynthesis Protein SpsA, Chain A"/>
    <property type="match status" value="1"/>
</dbReference>
<keyword evidence="2" id="KW-0328">Glycosyltransferase</keyword>
<protein>
    <submittedName>
        <fullName evidence="2">Glycosyltransferase</fullName>
        <ecNumber evidence="2">2.4.-.-</ecNumber>
    </submittedName>
</protein>
<gene>
    <name evidence="2" type="ORF">MTR62_18155</name>
</gene>
<dbReference type="EMBL" id="JALHLF010000119">
    <property type="protein sequence ID" value="MCJ2184597.1"/>
    <property type="molecule type" value="Genomic_DNA"/>
</dbReference>
<dbReference type="SUPFAM" id="SSF53448">
    <property type="entry name" value="Nucleotide-diphospho-sugar transferases"/>
    <property type="match status" value="1"/>
</dbReference>
<dbReference type="Proteomes" id="UP001162881">
    <property type="component" value="Unassembled WGS sequence"/>
</dbReference>
<proteinExistence type="predicted"/>
<reference evidence="2" key="1">
    <citation type="submission" date="2022-03" db="EMBL/GenBank/DDBJ databases">
        <title>Identification of a novel bacterium isolated from mangrove sediments.</title>
        <authorList>
            <person name="Pan X."/>
        </authorList>
    </citation>
    <scope>NUCLEOTIDE SEQUENCE</scope>
    <source>
        <strain evidence="2">B1949</strain>
    </source>
</reference>
<comment type="caution">
    <text evidence="2">The sequence shown here is derived from an EMBL/GenBank/DDBJ whole genome shotgun (WGS) entry which is preliminary data.</text>
</comment>
<dbReference type="InterPro" id="IPR050834">
    <property type="entry name" value="Glycosyltransf_2"/>
</dbReference>